<evidence type="ECO:0000256" key="4">
    <source>
        <dbReference type="SAM" id="SignalP"/>
    </source>
</evidence>
<organism evidence="5 6">
    <name type="scientific">Hohenbuehelia grisea</name>
    <dbReference type="NCBI Taxonomy" id="104357"/>
    <lineage>
        <taxon>Eukaryota</taxon>
        <taxon>Fungi</taxon>
        <taxon>Dikarya</taxon>
        <taxon>Basidiomycota</taxon>
        <taxon>Agaricomycotina</taxon>
        <taxon>Agaricomycetes</taxon>
        <taxon>Agaricomycetidae</taxon>
        <taxon>Agaricales</taxon>
        <taxon>Pleurotineae</taxon>
        <taxon>Pleurotaceae</taxon>
        <taxon>Hohenbuehelia</taxon>
    </lineage>
</organism>
<dbReference type="Gene3D" id="3.20.20.80">
    <property type="entry name" value="Glycosidases"/>
    <property type="match status" value="1"/>
</dbReference>
<dbReference type="SUPFAM" id="SSF51445">
    <property type="entry name" value="(Trans)glycosidases"/>
    <property type="match status" value="1"/>
</dbReference>
<keyword evidence="4" id="KW-0732">Signal</keyword>
<feature type="chain" id="PRO_5046067803" description="Alpha-amylase" evidence="4">
    <location>
        <begin position="22"/>
        <end position="226"/>
    </location>
</feature>
<keyword evidence="6" id="KW-1185">Reference proteome</keyword>
<dbReference type="EMBL" id="JASNQZ010000007">
    <property type="protein sequence ID" value="KAL0954519.1"/>
    <property type="molecule type" value="Genomic_DNA"/>
</dbReference>
<dbReference type="Proteomes" id="UP001556367">
    <property type="component" value="Unassembled WGS sequence"/>
</dbReference>
<proteinExistence type="inferred from homology"/>
<evidence type="ECO:0008006" key="7">
    <source>
        <dbReference type="Google" id="ProtNLM"/>
    </source>
</evidence>
<dbReference type="PANTHER" id="PTHR43447">
    <property type="entry name" value="ALPHA-AMYLASE"/>
    <property type="match status" value="1"/>
</dbReference>
<evidence type="ECO:0000313" key="6">
    <source>
        <dbReference type="Proteomes" id="UP001556367"/>
    </source>
</evidence>
<evidence type="ECO:0000313" key="5">
    <source>
        <dbReference type="EMBL" id="KAL0954519.1"/>
    </source>
</evidence>
<dbReference type="InterPro" id="IPR006046">
    <property type="entry name" value="Alpha_amylase"/>
</dbReference>
<feature type="signal peptide" evidence="4">
    <location>
        <begin position="1"/>
        <end position="21"/>
    </location>
</feature>
<comment type="cofactor">
    <cofactor evidence="1">
        <name>Ca(2+)</name>
        <dbReference type="ChEBI" id="CHEBI:29108"/>
    </cofactor>
</comment>
<dbReference type="PRINTS" id="PR00110">
    <property type="entry name" value="ALPHAAMYLASE"/>
</dbReference>
<comment type="similarity">
    <text evidence="2">Belongs to the glycosyl hydrolase 13 family.</text>
</comment>
<evidence type="ECO:0000256" key="2">
    <source>
        <dbReference type="ARBA" id="ARBA00008061"/>
    </source>
</evidence>
<name>A0ABR3JFW8_9AGAR</name>
<evidence type="ECO:0000256" key="3">
    <source>
        <dbReference type="ARBA" id="ARBA00023277"/>
    </source>
</evidence>
<reference evidence="6" key="1">
    <citation type="submission" date="2024-06" db="EMBL/GenBank/DDBJ databases">
        <title>Multi-omics analyses provide insights into the biosynthesis of the anticancer antibiotic pleurotin in Hohenbuehelia grisea.</title>
        <authorList>
            <person name="Weaver J.A."/>
            <person name="Alberti F."/>
        </authorList>
    </citation>
    <scope>NUCLEOTIDE SEQUENCE [LARGE SCALE GENOMIC DNA]</scope>
    <source>
        <strain evidence="6">T-177</strain>
    </source>
</reference>
<evidence type="ECO:0000256" key="1">
    <source>
        <dbReference type="ARBA" id="ARBA00001913"/>
    </source>
</evidence>
<gene>
    <name evidence="5" type="ORF">HGRIS_003486</name>
</gene>
<protein>
    <recommendedName>
        <fullName evidence="7">Alpha-amylase</fullName>
    </recommendedName>
</protein>
<keyword evidence="3" id="KW-0119">Carbohydrate metabolism</keyword>
<dbReference type="InterPro" id="IPR017853">
    <property type="entry name" value="GH"/>
</dbReference>
<comment type="caution">
    <text evidence="5">The sequence shown here is derived from an EMBL/GenBank/DDBJ whole genome shotgun (WGS) entry which is preliminary data.</text>
</comment>
<sequence>MHCLLVQGLLVLVSAMHCTLGAPHPTKPQDTSLPARGVSNDKNVIAQMFEWTWDSVAAECKDFIGPAGYGFVQVSPASEHVDGPQWFTDYQPVSYQITSKRGNRDQFAAMVAACHSAHSVGVKVLADTLFNHMSASESGIGVGGTSFTHYDYPGLYNVNNFHHCGIRPGGDVSDYGNRADVQTCELVNLVGIDARSAQNDASDLDGHRIRTEPPCRLCQRSFVSRS</sequence>
<accession>A0ABR3JFW8</accession>